<dbReference type="PANTHER" id="PTHR37299:SF1">
    <property type="entry name" value="STAGE 0 SPORULATION PROTEIN A HOMOLOG"/>
    <property type="match status" value="1"/>
</dbReference>
<dbReference type="RefSeq" id="WP_133534298.1">
    <property type="nucleotide sequence ID" value="NZ_SNYH01000001.1"/>
</dbReference>
<name>A0A4R6THF5_9FLAO</name>
<dbReference type="PROSITE" id="PS50930">
    <property type="entry name" value="HTH_LYTTR"/>
    <property type="match status" value="1"/>
</dbReference>
<feature type="domain" description="Response regulatory" evidence="2">
    <location>
        <begin position="5"/>
        <end position="120"/>
    </location>
</feature>
<keyword evidence="5" id="KW-1185">Reference proteome</keyword>
<accession>A0A4R6THF5</accession>
<dbReference type="SMART" id="SM00448">
    <property type="entry name" value="REC"/>
    <property type="match status" value="1"/>
</dbReference>
<reference evidence="4 5" key="1">
    <citation type="submission" date="2019-03" db="EMBL/GenBank/DDBJ databases">
        <title>Genomic Encyclopedia of Type Strains, Phase III (KMG-III): the genomes of soil and plant-associated and newly described type strains.</title>
        <authorList>
            <person name="Whitman W."/>
        </authorList>
    </citation>
    <scope>NUCLEOTIDE SEQUENCE [LARGE SCALE GENOMIC DNA]</scope>
    <source>
        <strain evidence="4 5">CECT 8283</strain>
    </source>
</reference>
<dbReference type="AlphaFoldDB" id="A0A4R6THF5"/>
<dbReference type="Proteomes" id="UP000295390">
    <property type="component" value="Unassembled WGS sequence"/>
</dbReference>
<dbReference type="OrthoDB" id="2962330at2"/>
<keyword evidence="1" id="KW-0597">Phosphoprotein</keyword>
<protein>
    <submittedName>
        <fullName evidence="4">LytTR family two component transcriptional regulator</fullName>
    </submittedName>
</protein>
<dbReference type="InterPro" id="IPR046947">
    <property type="entry name" value="LytR-like"/>
</dbReference>
<dbReference type="EMBL" id="SNYH01000001">
    <property type="protein sequence ID" value="TDQ29746.1"/>
    <property type="molecule type" value="Genomic_DNA"/>
</dbReference>
<dbReference type="InterPro" id="IPR011006">
    <property type="entry name" value="CheY-like_superfamily"/>
</dbReference>
<gene>
    <name evidence="4" type="ORF">DFQ07_0066</name>
</gene>
<dbReference type="Gene3D" id="2.40.50.1020">
    <property type="entry name" value="LytTr DNA-binding domain"/>
    <property type="match status" value="1"/>
</dbReference>
<dbReference type="GO" id="GO:0000156">
    <property type="term" value="F:phosphorelay response regulator activity"/>
    <property type="evidence" value="ECO:0007669"/>
    <property type="project" value="InterPro"/>
</dbReference>
<dbReference type="Gene3D" id="3.40.50.2300">
    <property type="match status" value="1"/>
</dbReference>
<dbReference type="InterPro" id="IPR001789">
    <property type="entry name" value="Sig_transdc_resp-reg_receiver"/>
</dbReference>
<evidence type="ECO:0000256" key="1">
    <source>
        <dbReference type="PROSITE-ProRule" id="PRU00169"/>
    </source>
</evidence>
<feature type="modified residue" description="4-aspartylphosphate" evidence="1">
    <location>
        <position position="54"/>
    </location>
</feature>
<evidence type="ECO:0000313" key="4">
    <source>
        <dbReference type="EMBL" id="TDQ29746.1"/>
    </source>
</evidence>
<dbReference type="PROSITE" id="PS50110">
    <property type="entry name" value="RESPONSE_REGULATORY"/>
    <property type="match status" value="1"/>
</dbReference>
<evidence type="ECO:0000259" key="3">
    <source>
        <dbReference type="PROSITE" id="PS50930"/>
    </source>
</evidence>
<comment type="caution">
    <text evidence="4">The sequence shown here is derived from an EMBL/GenBank/DDBJ whole genome shotgun (WGS) entry which is preliminary data.</text>
</comment>
<proteinExistence type="predicted"/>
<organism evidence="4 5">
    <name type="scientific">Tenacibaculum caenipelagi</name>
    <dbReference type="NCBI Taxonomy" id="1325435"/>
    <lineage>
        <taxon>Bacteria</taxon>
        <taxon>Pseudomonadati</taxon>
        <taxon>Bacteroidota</taxon>
        <taxon>Flavobacteriia</taxon>
        <taxon>Flavobacteriales</taxon>
        <taxon>Flavobacteriaceae</taxon>
        <taxon>Tenacibaculum</taxon>
    </lineage>
</organism>
<evidence type="ECO:0000259" key="2">
    <source>
        <dbReference type="PROSITE" id="PS50110"/>
    </source>
</evidence>
<evidence type="ECO:0000313" key="5">
    <source>
        <dbReference type="Proteomes" id="UP000295390"/>
    </source>
</evidence>
<dbReference type="SMART" id="SM00850">
    <property type="entry name" value="LytTR"/>
    <property type="match status" value="1"/>
</dbReference>
<sequence length="247" mass="28612">MKKLQLLLLEDLEEEAIELSSFLEENEYEVSVAENAEEAEKLIKNRFFDVIVLDIMIKGKPDGITLAQRLNKEGINIPFLFLTSMQGKDVFDEAKLTNPLIYLLKPYNKLELLFSLELAIESCYQQGNSISLTSENGVLSPSYLFIKKKRSVVKVDVASINYVEVKEKYCNLICDSGNYLIKLSLVKLKEMLANPDFKQVHRNFLVNMKRIKEIYFEDNLIVLEKGEKILFSERYKNAFIKTNTIFR</sequence>
<dbReference type="Pfam" id="PF04397">
    <property type="entry name" value="LytTR"/>
    <property type="match status" value="1"/>
</dbReference>
<dbReference type="InterPro" id="IPR007492">
    <property type="entry name" value="LytTR_DNA-bd_dom"/>
</dbReference>
<dbReference type="Pfam" id="PF00072">
    <property type="entry name" value="Response_reg"/>
    <property type="match status" value="1"/>
</dbReference>
<dbReference type="PANTHER" id="PTHR37299">
    <property type="entry name" value="TRANSCRIPTIONAL REGULATOR-RELATED"/>
    <property type="match status" value="1"/>
</dbReference>
<dbReference type="SUPFAM" id="SSF52172">
    <property type="entry name" value="CheY-like"/>
    <property type="match status" value="1"/>
</dbReference>
<dbReference type="GO" id="GO:0003677">
    <property type="term" value="F:DNA binding"/>
    <property type="evidence" value="ECO:0007669"/>
    <property type="project" value="InterPro"/>
</dbReference>
<feature type="domain" description="HTH LytTR-type" evidence="3">
    <location>
        <begin position="144"/>
        <end position="245"/>
    </location>
</feature>